<dbReference type="EMBL" id="CAKXYY010000002">
    <property type="protein sequence ID" value="CAH2350797.1"/>
    <property type="molecule type" value="Genomic_DNA"/>
</dbReference>
<proteinExistence type="inferred from homology"/>
<dbReference type="GO" id="GO:0006869">
    <property type="term" value="P:lipid transport"/>
    <property type="evidence" value="ECO:0007669"/>
    <property type="project" value="UniProtKB-KW"/>
</dbReference>
<keyword evidence="6 10" id="KW-0472">Membrane</keyword>
<feature type="region of interest" description="Disordered" evidence="9">
    <location>
        <begin position="424"/>
        <end position="456"/>
    </location>
</feature>
<feature type="transmembrane region" description="Helical" evidence="10">
    <location>
        <begin position="383"/>
        <end position="407"/>
    </location>
</feature>
<keyword evidence="4 10" id="KW-1133">Transmembrane helix</keyword>
<evidence type="ECO:0000256" key="2">
    <source>
        <dbReference type="ARBA" id="ARBA00009969"/>
    </source>
</evidence>
<feature type="transmembrane region" description="Helical" evidence="10">
    <location>
        <begin position="254"/>
        <end position="274"/>
    </location>
</feature>
<evidence type="ECO:0000256" key="6">
    <source>
        <dbReference type="ARBA" id="ARBA00023136"/>
    </source>
</evidence>
<comment type="similarity">
    <text evidence="2">Belongs to the lipid-translocating exporter (LTE) (TC 9.A.26.1) family.</text>
</comment>
<evidence type="ECO:0000313" key="11">
    <source>
        <dbReference type="EMBL" id="CAH2350797.1"/>
    </source>
</evidence>
<accession>A0A9P0QLE2</accession>
<feature type="transmembrane region" description="Helical" evidence="10">
    <location>
        <begin position="343"/>
        <end position="363"/>
    </location>
</feature>
<evidence type="ECO:0000256" key="9">
    <source>
        <dbReference type="SAM" id="MobiDB-lite"/>
    </source>
</evidence>
<evidence type="ECO:0000256" key="3">
    <source>
        <dbReference type="ARBA" id="ARBA00022692"/>
    </source>
</evidence>
<dbReference type="InterPro" id="IPR007568">
    <property type="entry name" value="RTA1"/>
</dbReference>
<comment type="caution">
    <text evidence="11">The sequence shown here is derived from an EMBL/GenBank/DDBJ whole genome shotgun (WGS) entry which is preliminary data.</text>
</comment>
<evidence type="ECO:0000256" key="7">
    <source>
        <dbReference type="ARBA" id="ARBA00037472"/>
    </source>
</evidence>
<evidence type="ECO:0000256" key="1">
    <source>
        <dbReference type="ARBA" id="ARBA00004651"/>
    </source>
</evidence>
<feature type="transmembrane region" description="Helical" evidence="10">
    <location>
        <begin position="179"/>
        <end position="203"/>
    </location>
</feature>
<keyword evidence="3 10" id="KW-0812">Transmembrane</keyword>
<keyword evidence="5" id="KW-0445">Lipid transport</keyword>
<dbReference type="Proteomes" id="UP000837801">
    <property type="component" value="Unassembled WGS sequence"/>
</dbReference>
<dbReference type="PANTHER" id="PTHR31465:SF9">
    <property type="entry name" value="SPHINGOID LONG-CHAIN BASE TRANSPORTER RSB1"/>
    <property type="match status" value="1"/>
</dbReference>
<feature type="transmembrane region" description="Helical" evidence="10">
    <location>
        <begin position="119"/>
        <end position="137"/>
    </location>
</feature>
<keyword evidence="12" id="KW-1185">Reference proteome</keyword>
<reference evidence="11" key="1">
    <citation type="submission" date="2022-03" db="EMBL/GenBank/DDBJ databases">
        <authorList>
            <person name="Legras J.-L."/>
            <person name="Devillers H."/>
            <person name="Grondin C."/>
        </authorList>
    </citation>
    <scope>NUCLEOTIDE SEQUENCE</scope>
    <source>
        <strain evidence="11">CLIB 1423</strain>
    </source>
</reference>
<gene>
    <name evidence="11" type="ORF">CLIB1423_02S05402</name>
</gene>
<feature type="transmembrane region" description="Helical" evidence="10">
    <location>
        <begin position="215"/>
        <end position="234"/>
    </location>
</feature>
<comment type="function">
    <text evidence="7">Catalyzes the ATP-dependent translocation of sphingoid long-chain bases (LCBs) from the cytoplasmic site toward the extracytoplasmic side of the membrane (flip-flop). Involved in the establishment of the functional lipid asymmetry of the plasma membrane. Regulates intracellular levels of LCBs, sphingolipid precursors that are growth inhibitory at increased levels.</text>
</comment>
<protein>
    <recommendedName>
        <fullName evidence="8">Sphingoid long-chain base transporter RSB1</fullName>
    </recommendedName>
</protein>
<organism evidence="11 12">
    <name type="scientific">[Candida] railenensis</name>
    <dbReference type="NCBI Taxonomy" id="45579"/>
    <lineage>
        <taxon>Eukaryota</taxon>
        <taxon>Fungi</taxon>
        <taxon>Dikarya</taxon>
        <taxon>Ascomycota</taxon>
        <taxon>Saccharomycotina</taxon>
        <taxon>Pichiomycetes</taxon>
        <taxon>Debaryomycetaceae</taxon>
        <taxon>Kurtzmaniella</taxon>
    </lineage>
</organism>
<name>A0A9P0QLE2_9ASCO</name>
<evidence type="ECO:0000256" key="4">
    <source>
        <dbReference type="ARBA" id="ARBA00022989"/>
    </source>
</evidence>
<evidence type="ECO:0000313" key="12">
    <source>
        <dbReference type="Proteomes" id="UP000837801"/>
    </source>
</evidence>
<dbReference type="GO" id="GO:0000324">
    <property type="term" value="C:fungal-type vacuole"/>
    <property type="evidence" value="ECO:0007669"/>
    <property type="project" value="TreeGrafter"/>
</dbReference>
<sequence>MSSAAPSLSSWFPSTYPTKTVFSTVAASETSSFSSLIASAYENALTQTDAAELISLGYEVNGALASMSIASAAEVTATATNQQVLQQANEVIWNSTLYLRYKAEEENLYKYNLQWAPNIIYVIIFGLAFFYTVGMLWKSRYHWYNITFFCGFGLEFIGFIGRCLSVNDPYNINYYLCQYITLTIAPAFLMAGIYFIFAQLVVIHGRHYSVLKPMWYSYFFIASDVLSLLIQSAGGGAASVASNQHKDAKPGTNTMLAGIIFQVVSMTIFIWFWIEFLLRIYFKHQVVSDVTAEGEEPHVLNRKSFKNFFKLLFNVKSVRDYRQNELDKHYNPKFRDIRTRSLFGWYPLAISLSVIFIYIRCVYRVVELAQGFRGWLITREWPIMVLDAFMVALFAIISFPFHPVILFGSENRVKVAHIKKRTDVEEDDEFNDEVTGKDEVTPHEESNNESHIVEKA</sequence>
<dbReference type="PANTHER" id="PTHR31465">
    <property type="entry name" value="PROTEIN RTA1-RELATED"/>
    <property type="match status" value="1"/>
</dbReference>
<comment type="subcellular location">
    <subcellularLocation>
        <location evidence="1">Cell membrane</location>
        <topology evidence="1">Multi-pass membrane protein</topology>
    </subcellularLocation>
</comment>
<keyword evidence="5" id="KW-0813">Transport</keyword>
<evidence type="ECO:0000256" key="8">
    <source>
        <dbReference type="ARBA" id="ARBA00041117"/>
    </source>
</evidence>
<evidence type="ECO:0000256" key="5">
    <source>
        <dbReference type="ARBA" id="ARBA00023055"/>
    </source>
</evidence>
<feature type="compositionally biased region" description="Basic and acidic residues" evidence="9">
    <location>
        <begin position="434"/>
        <end position="456"/>
    </location>
</feature>
<dbReference type="GO" id="GO:0005886">
    <property type="term" value="C:plasma membrane"/>
    <property type="evidence" value="ECO:0007669"/>
    <property type="project" value="UniProtKB-SubCell"/>
</dbReference>
<dbReference type="OrthoDB" id="3358017at2759"/>
<feature type="transmembrane region" description="Helical" evidence="10">
    <location>
        <begin position="144"/>
        <end position="167"/>
    </location>
</feature>
<dbReference type="AlphaFoldDB" id="A0A9P0QLE2"/>
<dbReference type="Pfam" id="PF04479">
    <property type="entry name" value="RTA1"/>
    <property type="match status" value="1"/>
</dbReference>
<evidence type="ECO:0000256" key="10">
    <source>
        <dbReference type="SAM" id="Phobius"/>
    </source>
</evidence>